<dbReference type="EMBL" id="CAXLJM020000075">
    <property type="protein sequence ID" value="CAL8128862.1"/>
    <property type="molecule type" value="Genomic_DNA"/>
</dbReference>
<accession>A0ABP1RIK8</accession>
<organism evidence="2 3">
    <name type="scientific">Orchesella dallaii</name>
    <dbReference type="NCBI Taxonomy" id="48710"/>
    <lineage>
        <taxon>Eukaryota</taxon>
        <taxon>Metazoa</taxon>
        <taxon>Ecdysozoa</taxon>
        <taxon>Arthropoda</taxon>
        <taxon>Hexapoda</taxon>
        <taxon>Collembola</taxon>
        <taxon>Entomobryomorpha</taxon>
        <taxon>Entomobryoidea</taxon>
        <taxon>Orchesellidae</taxon>
        <taxon>Orchesellinae</taxon>
        <taxon>Orchesella</taxon>
    </lineage>
</organism>
<feature type="signal peptide" evidence="1">
    <location>
        <begin position="1"/>
        <end position="22"/>
    </location>
</feature>
<sequence length="226" mass="25144">MFYKFIFPIVWFVAITLCKVEGQLLPFPELPGKQINGTELVDRVLENVRQQIVTLRLDPIKLPSIQLQVQNETIALRNGTVKGLSNIQRVGPVYVNVTLFNTKYRSAFAIYNVSADQDVIIKITNTNTSYPNGHVHMDCDNVTVYQVYKLDHLSQLLQLDEFELSIGDCNYNVTGLGDRAQEGSAALNAIFAQTKGPVLTVFNLTFKTLVNVGLQAVRTALVALIG</sequence>
<dbReference type="Pfam" id="PF16984">
    <property type="entry name" value="Grp7_allergen"/>
    <property type="match status" value="1"/>
</dbReference>
<protein>
    <recommendedName>
        <fullName evidence="4">Lipid-binding serum glycoprotein N-terminal domain-containing protein</fullName>
    </recommendedName>
</protein>
<dbReference type="InterPro" id="IPR020234">
    <property type="entry name" value="Mite_allergen_group-7"/>
</dbReference>
<gene>
    <name evidence="2" type="ORF">ODALV1_LOCUS22624</name>
</gene>
<evidence type="ECO:0008006" key="4">
    <source>
        <dbReference type="Google" id="ProtNLM"/>
    </source>
</evidence>
<dbReference type="InterPro" id="IPR038602">
    <property type="entry name" value="Mite_allergen_7_sf"/>
</dbReference>
<evidence type="ECO:0000313" key="3">
    <source>
        <dbReference type="Proteomes" id="UP001642540"/>
    </source>
</evidence>
<name>A0ABP1RIK8_9HEXA</name>
<comment type="caution">
    <text evidence="2">The sequence shown here is derived from an EMBL/GenBank/DDBJ whole genome shotgun (WGS) entry which is preliminary data.</text>
</comment>
<dbReference type="Proteomes" id="UP001642540">
    <property type="component" value="Unassembled WGS sequence"/>
</dbReference>
<proteinExistence type="predicted"/>
<evidence type="ECO:0000313" key="2">
    <source>
        <dbReference type="EMBL" id="CAL8128862.1"/>
    </source>
</evidence>
<keyword evidence="1" id="KW-0732">Signal</keyword>
<dbReference type="Gene3D" id="3.15.10.50">
    <property type="match status" value="1"/>
</dbReference>
<evidence type="ECO:0000256" key="1">
    <source>
        <dbReference type="SAM" id="SignalP"/>
    </source>
</evidence>
<keyword evidence="3" id="KW-1185">Reference proteome</keyword>
<feature type="chain" id="PRO_5046141558" description="Lipid-binding serum glycoprotein N-terminal domain-containing protein" evidence="1">
    <location>
        <begin position="23"/>
        <end position="226"/>
    </location>
</feature>
<reference evidence="2 3" key="1">
    <citation type="submission" date="2024-08" db="EMBL/GenBank/DDBJ databases">
        <authorList>
            <person name="Cucini C."/>
            <person name="Frati F."/>
        </authorList>
    </citation>
    <scope>NUCLEOTIDE SEQUENCE [LARGE SCALE GENOMIC DNA]</scope>
</reference>